<reference evidence="1" key="1">
    <citation type="submission" date="2018-05" db="EMBL/GenBank/DDBJ databases">
        <authorList>
            <person name="Lanie J.A."/>
            <person name="Ng W.-L."/>
            <person name="Kazmierczak K.M."/>
            <person name="Andrzejewski T.M."/>
            <person name="Davidsen T.M."/>
            <person name="Wayne K.J."/>
            <person name="Tettelin H."/>
            <person name="Glass J.I."/>
            <person name="Rusch D."/>
            <person name="Podicherti R."/>
            <person name="Tsui H.-C.T."/>
            <person name="Winkler M.E."/>
        </authorList>
    </citation>
    <scope>NUCLEOTIDE SEQUENCE</scope>
</reference>
<feature type="non-terminal residue" evidence="1">
    <location>
        <position position="35"/>
    </location>
</feature>
<name>A0A382SYB2_9ZZZZ</name>
<gene>
    <name evidence="1" type="ORF">METZ01_LOCUS367728</name>
</gene>
<proteinExistence type="predicted"/>
<dbReference type="AlphaFoldDB" id="A0A382SYB2"/>
<organism evidence="1">
    <name type="scientific">marine metagenome</name>
    <dbReference type="NCBI Taxonomy" id="408172"/>
    <lineage>
        <taxon>unclassified sequences</taxon>
        <taxon>metagenomes</taxon>
        <taxon>ecological metagenomes</taxon>
    </lineage>
</organism>
<evidence type="ECO:0000313" key="1">
    <source>
        <dbReference type="EMBL" id="SVD14874.1"/>
    </source>
</evidence>
<protein>
    <submittedName>
        <fullName evidence="1">Uncharacterized protein</fullName>
    </submittedName>
</protein>
<dbReference type="EMBL" id="UINC01132506">
    <property type="protein sequence ID" value="SVD14874.1"/>
    <property type="molecule type" value="Genomic_DNA"/>
</dbReference>
<accession>A0A382SYB2</accession>
<sequence>MILFLSGLGVPRFFEIEVDPWTSASFSLTLFTSAY</sequence>